<reference evidence="2" key="1">
    <citation type="journal article" date="2023" name="Front. Plant Sci.">
        <title>Chromosomal-level genome assembly of Melastoma candidum provides insights into trichome evolution.</title>
        <authorList>
            <person name="Zhong Y."/>
            <person name="Wu W."/>
            <person name="Sun C."/>
            <person name="Zou P."/>
            <person name="Liu Y."/>
            <person name="Dai S."/>
            <person name="Zhou R."/>
        </authorList>
    </citation>
    <scope>NUCLEOTIDE SEQUENCE [LARGE SCALE GENOMIC DNA]</scope>
</reference>
<keyword evidence="2" id="KW-1185">Reference proteome</keyword>
<dbReference type="Proteomes" id="UP001057402">
    <property type="component" value="Chromosome 5"/>
</dbReference>
<comment type="caution">
    <text evidence="1">The sequence shown here is derived from an EMBL/GenBank/DDBJ whole genome shotgun (WGS) entry which is preliminary data.</text>
</comment>
<sequence length="391" mass="42739">MPTLDPADLRVIKTLGKGATGTVLLVHHSLSDPSASSPFALKFLAHPSDSAARNRLLHEASVLSLLSARPHPFLPFLLGGCDHVVARDDLLAFALPYCPGGDLHVLRGQLPDRVFSTSSLRFYLSEIVSALRHLHSLGLAFRDLKPENILIQHSGHLTLADFDLSKQLPQPSAPSPPPRQPSNLKHQPKPKPSPKSASSGFTLRKAKTATARVSPVGRRRRSLTGKSYSFVGTEEYVAPEVIRGDGHGFSVDWWALGILAYEMSFGKTPFKGKKKKETFRNVLAKPVLCPGKRTPLTDLIERLLAKDPSERLGYCRGADEIMEHEFFHGVQWEMLAEVARPPFIPPGTGAEDSAAAGVVDLAEYMRKLREPPAPPESRGCSFYGEGIGEED</sequence>
<evidence type="ECO:0000313" key="2">
    <source>
        <dbReference type="Proteomes" id="UP001057402"/>
    </source>
</evidence>
<gene>
    <name evidence="1" type="ORF">MLD38_017153</name>
</gene>
<proteinExistence type="predicted"/>
<name>A0ACB9QTS2_9MYRT</name>
<dbReference type="EMBL" id="CM042884">
    <property type="protein sequence ID" value="KAI4368613.1"/>
    <property type="molecule type" value="Genomic_DNA"/>
</dbReference>
<protein>
    <submittedName>
        <fullName evidence="1">Uncharacterized protein</fullName>
    </submittedName>
</protein>
<accession>A0ACB9QTS2</accession>
<organism evidence="1 2">
    <name type="scientific">Melastoma candidum</name>
    <dbReference type="NCBI Taxonomy" id="119954"/>
    <lineage>
        <taxon>Eukaryota</taxon>
        <taxon>Viridiplantae</taxon>
        <taxon>Streptophyta</taxon>
        <taxon>Embryophyta</taxon>
        <taxon>Tracheophyta</taxon>
        <taxon>Spermatophyta</taxon>
        <taxon>Magnoliopsida</taxon>
        <taxon>eudicotyledons</taxon>
        <taxon>Gunneridae</taxon>
        <taxon>Pentapetalae</taxon>
        <taxon>rosids</taxon>
        <taxon>malvids</taxon>
        <taxon>Myrtales</taxon>
        <taxon>Melastomataceae</taxon>
        <taxon>Melastomatoideae</taxon>
        <taxon>Melastomateae</taxon>
        <taxon>Melastoma</taxon>
    </lineage>
</organism>
<evidence type="ECO:0000313" key="1">
    <source>
        <dbReference type="EMBL" id="KAI4368613.1"/>
    </source>
</evidence>